<evidence type="ECO:0000256" key="1">
    <source>
        <dbReference type="ARBA" id="ARBA00022448"/>
    </source>
</evidence>
<evidence type="ECO:0000259" key="2">
    <source>
        <dbReference type="Pfam" id="PF08718"/>
    </source>
</evidence>
<dbReference type="AlphaFoldDB" id="A0A9P6UR49"/>
<dbReference type="GO" id="GO:1902387">
    <property type="term" value="F:ceramide 1-phosphate binding"/>
    <property type="evidence" value="ECO:0007669"/>
    <property type="project" value="TreeGrafter"/>
</dbReference>
<feature type="domain" description="Glycolipid transfer protein" evidence="2">
    <location>
        <begin position="22"/>
        <end position="159"/>
    </location>
</feature>
<keyword evidence="1" id="KW-0813">Transport</keyword>
<dbReference type="GO" id="GO:0016020">
    <property type="term" value="C:membrane"/>
    <property type="evidence" value="ECO:0007669"/>
    <property type="project" value="TreeGrafter"/>
</dbReference>
<dbReference type="GO" id="GO:1902388">
    <property type="term" value="F:ceramide 1-phosphate transfer activity"/>
    <property type="evidence" value="ECO:0007669"/>
    <property type="project" value="TreeGrafter"/>
</dbReference>
<dbReference type="InterPro" id="IPR014830">
    <property type="entry name" value="Glycolipid_transfer_prot_dom"/>
</dbReference>
<dbReference type="Gene3D" id="1.10.3520.10">
    <property type="entry name" value="Glycolipid transfer protein"/>
    <property type="match status" value="1"/>
</dbReference>
<dbReference type="GO" id="GO:0005829">
    <property type="term" value="C:cytosol"/>
    <property type="evidence" value="ECO:0007669"/>
    <property type="project" value="TreeGrafter"/>
</dbReference>
<dbReference type="Pfam" id="PF08718">
    <property type="entry name" value="GLTP"/>
    <property type="match status" value="1"/>
</dbReference>
<gene>
    <name evidence="3" type="ORF">BGZ99_007316</name>
</gene>
<accession>A0A9P6UR49</accession>
<dbReference type="OrthoDB" id="205255at2759"/>
<keyword evidence="4" id="KW-1185">Reference proteome</keyword>
<dbReference type="EMBL" id="JAAAIP010000521">
    <property type="protein sequence ID" value="KAG0315690.1"/>
    <property type="molecule type" value="Genomic_DNA"/>
</dbReference>
<dbReference type="Proteomes" id="UP000738325">
    <property type="component" value="Unassembled WGS sequence"/>
</dbReference>
<sequence>MATFFQNTSINYDKVTVTADGINTEEFLAASESLVKIFDLFGSVFGVVQKDMTGNIEKIRARYNEKPAISSTLQNLVKGEMAEKKKVATDGLLWLTRGLDFTLQSLERSENHPEEELSVSFTKGYEATLSKHHTFLIRPVFSMAMKACPYRNDFYAKLGQDQGLVKQDLSAYLNGLRTIVADIQQFYKDNKLDK</sequence>
<dbReference type="FunFam" id="1.10.3520.10:FF:000001">
    <property type="entry name" value="Pleckstrin domain-containing family A member 8"/>
    <property type="match status" value="1"/>
</dbReference>
<dbReference type="PANTHER" id="PTHR10219">
    <property type="entry name" value="GLYCOLIPID TRANSFER PROTEIN-RELATED"/>
    <property type="match status" value="1"/>
</dbReference>
<dbReference type="SUPFAM" id="SSF110004">
    <property type="entry name" value="Glycolipid transfer protein, GLTP"/>
    <property type="match status" value="1"/>
</dbReference>
<evidence type="ECO:0000313" key="3">
    <source>
        <dbReference type="EMBL" id="KAG0315690.1"/>
    </source>
</evidence>
<reference evidence="3" key="1">
    <citation type="journal article" date="2020" name="Fungal Divers.">
        <title>Resolving the Mortierellaceae phylogeny through synthesis of multi-gene phylogenetics and phylogenomics.</title>
        <authorList>
            <person name="Vandepol N."/>
            <person name="Liber J."/>
            <person name="Desiro A."/>
            <person name="Na H."/>
            <person name="Kennedy M."/>
            <person name="Barry K."/>
            <person name="Grigoriev I.V."/>
            <person name="Miller A.N."/>
            <person name="O'Donnell K."/>
            <person name="Stajich J.E."/>
            <person name="Bonito G."/>
        </authorList>
    </citation>
    <scope>NUCLEOTIDE SEQUENCE</scope>
    <source>
        <strain evidence="3">REB-010B</strain>
    </source>
</reference>
<comment type="caution">
    <text evidence="3">The sequence shown here is derived from an EMBL/GenBank/DDBJ whole genome shotgun (WGS) entry which is preliminary data.</text>
</comment>
<protein>
    <recommendedName>
        <fullName evidence="2">Glycolipid transfer protein domain-containing protein</fullName>
    </recommendedName>
</protein>
<evidence type="ECO:0000313" key="4">
    <source>
        <dbReference type="Proteomes" id="UP000738325"/>
    </source>
</evidence>
<dbReference type="PANTHER" id="PTHR10219:SF25">
    <property type="entry name" value="PLECKSTRIN HOMOLOGY DOMAIN-CONTAINING FAMILY A MEMBER 8"/>
    <property type="match status" value="1"/>
</dbReference>
<name>A0A9P6UR49_9FUNG</name>
<proteinExistence type="predicted"/>
<dbReference type="InterPro" id="IPR036497">
    <property type="entry name" value="GLTP_sf"/>
</dbReference>
<organism evidence="3 4">
    <name type="scientific">Dissophora globulifera</name>
    <dbReference type="NCBI Taxonomy" id="979702"/>
    <lineage>
        <taxon>Eukaryota</taxon>
        <taxon>Fungi</taxon>
        <taxon>Fungi incertae sedis</taxon>
        <taxon>Mucoromycota</taxon>
        <taxon>Mortierellomycotina</taxon>
        <taxon>Mortierellomycetes</taxon>
        <taxon>Mortierellales</taxon>
        <taxon>Mortierellaceae</taxon>
        <taxon>Dissophora</taxon>
    </lineage>
</organism>